<dbReference type="EC" id="6.3.4.15" evidence="3"/>
<dbReference type="PROSITE" id="PS51733">
    <property type="entry name" value="BPL_LPL_CATALYTIC"/>
    <property type="match status" value="1"/>
</dbReference>
<dbReference type="PANTHER" id="PTHR12835:SF5">
    <property type="entry name" value="BIOTIN--PROTEIN LIGASE"/>
    <property type="match status" value="1"/>
</dbReference>
<accession>A0A9D1M676</accession>
<reference evidence="3" key="2">
    <citation type="journal article" date="2021" name="PeerJ">
        <title>Extensive microbial diversity within the chicken gut microbiome revealed by metagenomics and culture.</title>
        <authorList>
            <person name="Gilroy R."/>
            <person name="Ravi A."/>
            <person name="Getino M."/>
            <person name="Pursley I."/>
            <person name="Horton D.L."/>
            <person name="Alikhan N.F."/>
            <person name="Baker D."/>
            <person name="Gharbi K."/>
            <person name="Hall N."/>
            <person name="Watson M."/>
            <person name="Adriaenssens E.M."/>
            <person name="Foster-Nyarko E."/>
            <person name="Jarju S."/>
            <person name="Secka A."/>
            <person name="Antonio M."/>
            <person name="Oren A."/>
            <person name="Chaudhuri R.R."/>
            <person name="La Ragione R."/>
            <person name="Hildebrand F."/>
            <person name="Pallen M.J."/>
        </authorList>
    </citation>
    <scope>NUCLEOTIDE SEQUENCE</scope>
    <source>
        <strain evidence="3">CHK158-818</strain>
    </source>
</reference>
<comment type="caution">
    <text evidence="3">The sequence shown here is derived from an EMBL/GenBank/DDBJ whole genome shotgun (WGS) entry which is preliminary data.</text>
</comment>
<dbReference type="InterPro" id="IPR004143">
    <property type="entry name" value="BPL_LPL_catalytic"/>
</dbReference>
<reference evidence="3" key="1">
    <citation type="submission" date="2020-10" db="EMBL/GenBank/DDBJ databases">
        <authorList>
            <person name="Gilroy R."/>
        </authorList>
    </citation>
    <scope>NUCLEOTIDE SEQUENCE</scope>
    <source>
        <strain evidence="3">CHK158-818</strain>
    </source>
</reference>
<dbReference type="GO" id="GO:0005737">
    <property type="term" value="C:cytoplasm"/>
    <property type="evidence" value="ECO:0007669"/>
    <property type="project" value="TreeGrafter"/>
</dbReference>
<name>A0A9D1M676_9BACT</name>
<dbReference type="Proteomes" id="UP000824112">
    <property type="component" value="Unassembled WGS sequence"/>
</dbReference>
<gene>
    <name evidence="3" type="ORF">IAB03_00530</name>
</gene>
<dbReference type="Gene3D" id="3.30.930.10">
    <property type="entry name" value="Bira Bifunctional Protein, Domain 2"/>
    <property type="match status" value="1"/>
</dbReference>
<dbReference type="Pfam" id="PF03099">
    <property type="entry name" value="BPL_LplA_LipB"/>
    <property type="match status" value="1"/>
</dbReference>
<sequence length="245" mass="28126">MKYSVIHLQETASTNTFLRDLQQKERQPEGCVIVADAQLAGRGQKGNSWETERGKNLTFSMLLYPSHLMASLSFVLSQAVSLAVVETFETVASDFFIKWPNDIYWKEKKFGGMLIENDLHGKYLDSSIVGIGLNINQQRFVSDAPNPVSLIQITGREFSLSEWLERVCERIVFRYEQTKTIHGRAEIEQCYIDRLFRKNGYFPFKDESGVFKACIKAILPSGHLVLQRTDGAERMYAFKEVEFLF</sequence>
<dbReference type="NCBIfam" id="TIGR00121">
    <property type="entry name" value="birA_ligase"/>
    <property type="match status" value="1"/>
</dbReference>
<feature type="domain" description="BPL/LPL catalytic" evidence="2">
    <location>
        <begin position="1"/>
        <end position="179"/>
    </location>
</feature>
<dbReference type="PANTHER" id="PTHR12835">
    <property type="entry name" value="BIOTIN PROTEIN LIGASE"/>
    <property type="match status" value="1"/>
</dbReference>
<keyword evidence="1 3" id="KW-0436">Ligase</keyword>
<organism evidence="3 4">
    <name type="scientific">Candidatus Gallibacteroides avistercoris</name>
    <dbReference type="NCBI Taxonomy" id="2840833"/>
    <lineage>
        <taxon>Bacteria</taxon>
        <taxon>Pseudomonadati</taxon>
        <taxon>Bacteroidota</taxon>
        <taxon>Bacteroidia</taxon>
        <taxon>Bacteroidales</taxon>
        <taxon>Bacteroidaceae</taxon>
        <taxon>Bacteroidaceae incertae sedis</taxon>
        <taxon>Candidatus Gallibacteroides</taxon>
    </lineage>
</organism>
<dbReference type="SUPFAM" id="SSF55681">
    <property type="entry name" value="Class II aaRS and biotin synthetases"/>
    <property type="match status" value="1"/>
</dbReference>
<proteinExistence type="predicted"/>
<evidence type="ECO:0000313" key="3">
    <source>
        <dbReference type="EMBL" id="HIU54273.1"/>
    </source>
</evidence>
<dbReference type="InterPro" id="IPR045864">
    <property type="entry name" value="aa-tRNA-synth_II/BPL/LPL"/>
</dbReference>
<dbReference type="AlphaFoldDB" id="A0A9D1M676"/>
<dbReference type="InterPro" id="IPR004408">
    <property type="entry name" value="Biotin_CoA_COase_ligase"/>
</dbReference>
<dbReference type="CDD" id="cd16442">
    <property type="entry name" value="BPL"/>
    <property type="match status" value="1"/>
</dbReference>
<protein>
    <submittedName>
        <fullName evidence="3">Biotin--[acetyl-CoA-carboxylase] ligase</fullName>
        <ecNumber evidence="3">6.3.4.15</ecNumber>
    </submittedName>
</protein>
<evidence type="ECO:0000259" key="2">
    <source>
        <dbReference type="PROSITE" id="PS51733"/>
    </source>
</evidence>
<evidence type="ECO:0000256" key="1">
    <source>
        <dbReference type="ARBA" id="ARBA00022598"/>
    </source>
</evidence>
<dbReference type="EMBL" id="DVNA01000009">
    <property type="protein sequence ID" value="HIU54273.1"/>
    <property type="molecule type" value="Genomic_DNA"/>
</dbReference>
<dbReference type="GO" id="GO:0004077">
    <property type="term" value="F:biotin--[biotin carboxyl-carrier protein] ligase activity"/>
    <property type="evidence" value="ECO:0007669"/>
    <property type="project" value="UniProtKB-EC"/>
</dbReference>
<evidence type="ECO:0000313" key="4">
    <source>
        <dbReference type="Proteomes" id="UP000824112"/>
    </source>
</evidence>